<protein>
    <submittedName>
        <fullName evidence="2">Methyltransferase domain-containing protein</fullName>
    </submittedName>
</protein>
<accession>A0ABS0EQV1</accession>
<dbReference type="SUPFAM" id="SSF53335">
    <property type="entry name" value="S-adenosyl-L-methionine-dependent methyltransferases"/>
    <property type="match status" value="1"/>
</dbReference>
<keyword evidence="2" id="KW-0808">Transferase</keyword>
<dbReference type="RefSeq" id="WP_195874802.1">
    <property type="nucleotide sequence ID" value="NZ_JADOEL010000002.1"/>
</dbReference>
<dbReference type="CDD" id="cd02440">
    <property type="entry name" value="AdoMet_MTases"/>
    <property type="match status" value="1"/>
</dbReference>
<organism evidence="2 3">
    <name type="scientific">Herminiimonas contaminans</name>
    <dbReference type="NCBI Taxonomy" id="1111140"/>
    <lineage>
        <taxon>Bacteria</taxon>
        <taxon>Pseudomonadati</taxon>
        <taxon>Pseudomonadota</taxon>
        <taxon>Betaproteobacteria</taxon>
        <taxon>Burkholderiales</taxon>
        <taxon>Oxalobacteraceae</taxon>
        <taxon>Herminiimonas</taxon>
    </lineage>
</organism>
<feature type="domain" description="Methyltransferase type 11" evidence="1">
    <location>
        <begin position="55"/>
        <end position="153"/>
    </location>
</feature>
<keyword evidence="2" id="KW-0489">Methyltransferase</keyword>
<comment type="caution">
    <text evidence="2">The sequence shown here is derived from an EMBL/GenBank/DDBJ whole genome shotgun (WGS) entry which is preliminary data.</text>
</comment>
<dbReference type="EMBL" id="JADOEL010000002">
    <property type="protein sequence ID" value="MBF8176913.1"/>
    <property type="molecule type" value="Genomic_DNA"/>
</dbReference>
<sequence>MRKDLHEANRLSWNAATRAHNSHKGDQAQFFRNGGSTLFPEELALLGEVHGLKALHLQCNAGQDTLSIARLGADITGVDISDVAIDFATQLAADAGIPARFERADVFDYLAHAAESSVDLVFSSYGTLCWLSDLNAWAQGIARVLKPGGRFVFIEFHPYAMVFDQDWTMCYDYFNTAPLAESGVSDYVAESGDGLAVGEYQAGEQDFVNPHASHEFTWGVGQVTTALSQAGLCVARLDEYPYANGWKGFDGMQDSGGRRMVPPTGMPRIPLMYSIVAQR</sequence>
<dbReference type="Gene3D" id="3.40.50.150">
    <property type="entry name" value="Vaccinia Virus protein VP39"/>
    <property type="match status" value="1"/>
</dbReference>
<dbReference type="InterPro" id="IPR029063">
    <property type="entry name" value="SAM-dependent_MTases_sf"/>
</dbReference>
<dbReference type="GO" id="GO:0008168">
    <property type="term" value="F:methyltransferase activity"/>
    <property type="evidence" value="ECO:0007669"/>
    <property type="project" value="UniProtKB-KW"/>
</dbReference>
<name>A0ABS0EQV1_9BURK</name>
<evidence type="ECO:0000259" key="1">
    <source>
        <dbReference type="Pfam" id="PF08241"/>
    </source>
</evidence>
<keyword evidence="3" id="KW-1185">Reference proteome</keyword>
<dbReference type="InterPro" id="IPR013216">
    <property type="entry name" value="Methyltransf_11"/>
</dbReference>
<proteinExistence type="predicted"/>
<dbReference type="GO" id="GO:0032259">
    <property type="term" value="P:methylation"/>
    <property type="evidence" value="ECO:0007669"/>
    <property type="project" value="UniProtKB-KW"/>
</dbReference>
<dbReference type="Pfam" id="PF08241">
    <property type="entry name" value="Methyltransf_11"/>
    <property type="match status" value="1"/>
</dbReference>
<evidence type="ECO:0000313" key="2">
    <source>
        <dbReference type="EMBL" id="MBF8176913.1"/>
    </source>
</evidence>
<dbReference type="Proteomes" id="UP000657372">
    <property type="component" value="Unassembled WGS sequence"/>
</dbReference>
<reference evidence="2 3" key="1">
    <citation type="submission" date="2020-11" db="EMBL/GenBank/DDBJ databases">
        <title>WGS of Herminiimonas contaminans strain Marseille-Q4544 isolated from planarians Schmidtea mediterranea.</title>
        <authorList>
            <person name="Kangale L."/>
        </authorList>
    </citation>
    <scope>NUCLEOTIDE SEQUENCE [LARGE SCALE GENOMIC DNA]</scope>
    <source>
        <strain evidence="2 3">Marseille-Q4544</strain>
    </source>
</reference>
<dbReference type="PANTHER" id="PTHR43861">
    <property type="entry name" value="TRANS-ACONITATE 2-METHYLTRANSFERASE-RELATED"/>
    <property type="match status" value="1"/>
</dbReference>
<gene>
    <name evidence="2" type="ORF">IXC47_04365</name>
</gene>
<dbReference type="PANTHER" id="PTHR43861:SF1">
    <property type="entry name" value="TRANS-ACONITATE 2-METHYLTRANSFERASE"/>
    <property type="match status" value="1"/>
</dbReference>
<evidence type="ECO:0000313" key="3">
    <source>
        <dbReference type="Proteomes" id="UP000657372"/>
    </source>
</evidence>